<dbReference type="HOGENOM" id="CLU_3257338_0_0_5"/>
<evidence type="ECO:0000256" key="1">
    <source>
        <dbReference type="SAM" id="MobiDB-lite"/>
    </source>
</evidence>
<dbReference type="AlphaFoldDB" id="A0A017HB39"/>
<evidence type="ECO:0000313" key="3">
    <source>
        <dbReference type="Proteomes" id="UP000019666"/>
    </source>
</evidence>
<keyword evidence="3" id="KW-1185">Reference proteome</keyword>
<evidence type="ECO:0000313" key="2">
    <source>
        <dbReference type="EMBL" id="EYD71566.1"/>
    </source>
</evidence>
<name>A0A017HB39_9RHOB</name>
<dbReference type="STRING" id="442562.Rumeso_04967"/>
<feature type="region of interest" description="Disordered" evidence="1">
    <location>
        <begin position="1"/>
        <end position="22"/>
    </location>
</feature>
<proteinExistence type="predicted"/>
<organism evidence="2 3">
    <name type="scientific">Rubellimicrobium mesophilum DSM 19309</name>
    <dbReference type="NCBI Taxonomy" id="442562"/>
    <lineage>
        <taxon>Bacteria</taxon>
        <taxon>Pseudomonadati</taxon>
        <taxon>Pseudomonadota</taxon>
        <taxon>Alphaproteobacteria</taxon>
        <taxon>Rhodobacterales</taxon>
        <taxon>Roseobacteraceae</taxon>
        <taxon>Rubellimicrobium</taxon>
    </lineage>
</organism>
<sequence length="42" mass="4123">MRGRQSAEAIRAPAAGGPSGMSGRMIGPCAAMGVLARSASSF</sequence>
<gene>
    <name evidence="2" type="ORF">Rumeso_04967</name>
</gene>
<reference evidence="2 3" key="1">
    <citation type="submission" date="2013-02" db="EMBL/GenBank/DDBJ databases">
        <authorList>
            <person name="Fiebig A."/>
            <person name="Goeker M."/>
            <person name="Klenk H.-P.P."/>
        </authorList>
    </citation>
    <scope>NUCLEOTIDE SEQUENCE [LARGE SCALE GENOMIC DNA]</scope>
    <source>
        <strain evidence="2 3">DSM 19309</strain>
    </source>
</reference>
<dbReference type="EMBL" id="AOSK01000136">
    <property type="protein sequence ID" value="EYD71566.1"/>
    <property type="molecule type" value="Genomic_DNA"/>
</dbReference>
<dbReference type="Proteomes" id="UP000019666">
    <property type="component" value="Unassembled WGS sequence"/>
</dbReference>
<feature type="compositionally biased region" description="Low complexity" evidence="1">
    <location>
        <begin position="11"/>
        <end position="22"/>
    </location>
</feature>
<accession>A0A017HB39</accession>
<protein>
    <submittedName>
        <fullName evidence="2">Uncharacterized protein</fullName>
    </submittedName>
</protein>
<comment type="caution">
    <text evidence="2">The sequence shown here is derived from an EMBL/GenBank/DDBJ whole genome shotgun (WGS) entry which is preliminary data.</text>
</comment>